<dbReference type="EMBL" id="MK072208">
    <property type="protein sequence ID" value="AYV80108.1"/>
    <property type="molecule type" value="Genomic_DNA"/>
</dbReference>
<dbReference type="CDD" id="cd00143">
    <property type="entry name" value="PP2Cc"/>
    <property type="match status" value="1"/>
</dbReference>
<keyword evidence="1" id="KW-0479">Metal-binding</keyword>
<gene>
    <name evidence="5" type="ORF">Gaeavirus10_4</name>
</gene>
<dbReference type="PROSITE" id="PS01032">
    <property type="entry name" value="PPM_1"/>
    <property type="match status" value="1"/>
</dbReference>
<feature type="domain" description="PPM-type phosphatase" evidence="4">
    <location>
        <begin position="49"/>
        <end position="305"/>
    </location>
</feature>
<dbReference type="InterPro" id="IPR036457">
    <property type="entry name" value="PPM-type-like_dom_sf"/>
</dbReference>
<dbReference type="PANTHER" id="PTHR47992">
    <property type="entry name" value="PROTEIN PHOSPHATASE"/>
    <property type="match status" value="1"/>
</dbReference>
<dbReference type="Gene3D" id="3.60.40.10">
    <property type="entry name" value="PPM-type phosphatase domain"/>
    <property type="match status" value="1"/>
</dbReference>
<dbReference type="GO" id="GO:0004722">
    <property type="term" value="F:protein serine/threonine phosphatase activity"/>
    <property type="evidence" value="ECO:0007669"/>
    <property type="project" value="InterPro"/>
</dbReference>
<organism evidence="5">
    <name type="scientific">Gaeavirus sp</name>
    <dbReference type="NCBI Taxonomy" id="2487767"/>
    <lineage>
        <taxon>Viruses</taxon>
        <taxon>Varidnaviria</taxon>
        <taxon>Bamfordvirae</taxon>
        <taxon>Nucleocytoviricota</taxon>
        <taxon>Megaviricetes</taxon>
        <taxon>Imitervirales</taxon>
        <taxon>Mimiviridae</taxon>
        <taxon>Klosneuvirinae</taxon>
    </lineage>
</organism>
<dbReference type="SUPFAM" id="SSF81606">
    <property type="entry name" value="PP2C-like"/>
    <property type="match status" value="1"/>
</dbReference>
<evidence type="ECO:0000256" key="2">
    <source>
        <dbReference type="ARBA" id="ARBA00022801"/>
    </source>
</evidence>
<dbReference type="Pfam" id="PF00481">
    <property type="entry name" value="PP2C"/>
    <property type="match status" value="1"/>
</dbReference>
<dbReference type="GO" id="GO:0046872">
    <property type="term" value="F:metal ion binding"/>
    <property type="evidence" value="ECO:0007669"/>
    <property type="project" value="UniProtKB-KW"/>
</dbReference>
<evidence type="ECO:0000259" key="4">
    <source>
        <dbReference type="PROSITE" id="PS51746"/>
    </source>
</evidence>
<name>A0A3G4ZYY0_9VIRU</name>
<dbReference type="InterPro" id="IPR015655">
    <property type="entry name" value="PP2C"/>
</dbReference>
<dbReference type="InterPro" id="IPR001932">
    <property type="entry name" value="PPM-type_phosphatase-like_dom"/>
</dbReference>
<evidence type="ECO:0000313" key="5">
    <source>
        <dbReference type="EMBL" id="AYV80108.1"/>
    </source>
</evidence>
<protein>
    <submittedName>
        <fullName evidence="5">Serine/threonine protein phosphatase</fullName>
    </submittedName>
</protein>
<dbReference type="PROSITE" id="PS51746">
    <property type="entry name" value="PPM_2"/>
    <property type="match status" value="1"/>
</dbReference>
<evidence type="ECO:0000256" key="3">
    <source>
        <dbReference type="ARBA" id="ARBA00022912"/>
    </source>
</evidence>
<accession>A0A3G4ZYY0</accession>
<proteinExistence type="predicted"/>
<keyword evidence="3" id="KW-0904">Protein phosphatase</keyword>
<sequence length="311" mass="35670">MTKIYGKISILTLNQKIIIHNHPKLKKLIFVSPTNYKILLSNNNIYNMIIHYTSVQGRRESNEDRHNIILNLNKTSTKIGAINLLSIYDGHGGSSVSEYLEKNLPIYYCYPDLQIPFSKEYHNNTFERIQKKIMQTRYGMSTGSTCLVNIIYKYKDEYHMNIVNLGDSRLIIIYNNNQCKQVTVDHKPDDELEKERIRNMGGTIYNDSEGVCRIGDLSLSRAFGDGDNAPYISQKPDVYYKKICKETKYIVMACDGLWDVIPNDDINDLLEQCKKTGSTNYAAYLATEALNKGSTDNVSVIVIEIFPEIFK</sequence>
<reference evidence="5" key="1">
    <citation type="submission" date="2018-10" db="EMBL/GenBank/DDBJ databases">
        <title>Hidden diversity of soil giant viruses.</title>
        <authorList>
            <person name="Schulz F."/>
            <person name="Alteio L."/>
            <person name="Goudeau D."/>
            <person name="Ryan E.M."/>
            <person name="Malmstrom R.R."/>
            <person name="Blanchard J."/>
            <person name="Woyke T."/>
        </authorList>
    </citation>
    <scope>NUCLEOTIDE SEQUENCE</scope>
    <source>
        <strain evidence="5">GAV1</strain>
    </source>
</reference>
<dbReference type="SMART" id="SM00332">
    <property type="entry name" value="PP2Cc"/>
    <property type="match status" value="1"/>
</dbReference>
<evidence type="ECO:0000256" key="1">
    <source>
        <dbReference type="ARBA" id="ARBA00022723"/>
    </source>
</evidence>
<keyword evidence="2" id="KW-0378">Hydrolase</keyword>
<dbReference type="InterPro" id="IPR000222">
    <property type="entry name" value="PP2C_BS"/>
</dbReference>